<name>A0A6L6YK02_9BURK</name>
<comment type="caution">
    <text evidence="2">The sequence shown here is derived from an EMBL/GenBank/DDBJ whole genome shotgun (WGS) entry which is preliminary data.</text>
</comment>
<protein>
    <submittedName>
        <fullName evidence="2">Uncharacterized protein</fullName>
    </submittedName>
</protein>
<sequence>MMPELFFFIILGLCCLTIAPLFLFQNDGDPVSFTAPGLMLIGIMFVLIGCCGFVGLESYGS</sequence>
<evidence type="ECO:0000256" key="1">
    <source>
        <dbReference type="SAM" id="Phobius"/>
    </source>
</evidence>
<evidence type="ECO:0000313" key="2">
    <source>
        <dbReference type="EMBL" id="MVX57018.1"/>
    </source>
</evidence>
<feature type="transmembrane region" description="Helical" evidence="1">
    <location>
        <begin position="33"/>
        <end position="56"/>
    </location>
</feature>
<evidence type="ECO:0000313" key="3">
    <source>
        <dbReference type="Proteomes" id="UP000472580"/>
    </source>
</evidence>
<reference evidence="2 3" key="1">
    <citation type="submission" date="2019-12" db="EMBL/GenBank/DDBJ databases">
        <title>Microbes associate with the intestines of laboratory mice.</title>
        <authorList>
            <person name="Navarre W."/>
            <person name="Wong E."/>
        </authorList>
    </citation>
    <scope>NUCLEOTIDE SEQUENCE [LARGE SCALE GENOMIC DNA]</scope>
    <source>
        <strain evidence="2 3">NM82_D38</strain>
    </source>
</reference>
<dbReference type="EMBL" id="WSRP01000020">
    <property type="protein sequence ID" value="MVX57018.1"/>
    <property type="molecule type" value="Genomic_DNA"/>
</dbReference>
<accession>A0A6L6YK02</accession>
<gene>
    <name evidence="2" type="ORF">E5987_07320</name>
</gene>
<keyword evidence="1" id="KW-0812">Transmembrane</keyword>
<keyword evidence="3" id="KW-1185">Reference proteome</keyword>
<proteinExistence type="predicted"/>
<keyword evidence="1" id="KW-1133">Transmembrane helix</keyword>
<keyword evidence="1" id="KW-0472">Membrane</keyword>
<organism evidence="2 3">
    <name type="scientific">Parasutterella muris</name>
    <dbReference type="NCBI Taxonomy" id="2565572"/>
    <lineage>
        <taxon>Bacteria</taxon>
        <taxon>Pseudomonadati</taxon>
        <taxon>Pseudomonadota</taxon>
        <taxon>Betaproteobacteria</taxon>
        <taxon>Burkholderiales</taxon>
        <taxon>Sutterellaceae</taxon>
        <taxon>Parasutterella</taxon>
    </lineage>
</organism>
<dbReference type="Proteomes" id="UP000472580">
    <property type="component" value="Unassembled WGS sequence"/>
</dbReference>
<dbReference type="AlphaFoldDB" id="A0A6L6YK02"/>
<dbReference type="RefSeq" id="WP_160335450.1">
    <property type="nucleotide sequence ID" value="NZ_WSRP01000020.1"/>
</dbReference>